<evidence type="ECO:0000313" key="2">
    <source>
        <dbReference type="WBParaSite" id="GPLIN_001573600"/>
    </source>
</evidence>
<keyword evidence="1" id="KW-1185">Reference proteome</keyword>
<proteinExistence type="predicted"/>
<reference evidence="1" key="1">
    <citation type="submission" date="2014-05" db="EMBL/GenBank/DDBJ databases">
        <title>The genome and life-stage specific transcriptomes of Globodera pallida elucidate key aspects of plant parasitism by a cyst nematode.</title>
        <authorList>
            <person name="Cotton J.A."/>
            <person name="Lilley C.J."/>
            <person name="Jones L.M."/>
            <person name="Kikuchi T."/>
            <person name="Reid A.J."/>
            <person name="Thorpe P."/>
            <person name="Tsai I.J."/>
            <person name="Beasley H."/>
            <person name="Blok V."/>
            <person name="Cock P.J.A."/>
            <person name="Van den Akker S.E."/>
            <person name="Holroyd N."/>
            <person name="Hunt M."/>
            <person name="Mantelin S."/>
            <person name="Naghra H."/>
            <person name="Pain A."/>
            <person name="Palomares-Rius J.E."/>
            <person name="Zarowiecki M."/>
            <person name="Berriman M."/>
            <person name="Jones J.T."/>
            <person name="Urwin P.E."/>
        </authorList>
    </citation>
    <scope>NUCLEOTIDE SEQUENCE [LARGE SCALE GENOMIC DNA]</scope>
    <source>
        <strain evidence="1">Lindley</strain>
    </source>
</reference>
<accession>A0A183CS78</accession>
<reference evidence="2" key="2">
    <citation type="submission" date="2016-06" db="UniProtKB">
        <authorList>
            <consortium name="WormBaseParasite"/>
        </authorList>
    </citation>
    <scope>IDENTIFICATION</scope>
</reference>
<dbReference type="WBParaSite" id="GPLIN_001573600">
    <property type="protein sequence ID" value="GPLIN_001573600"/>
    <property type="gene ID" value="GPLIN_001573600"/>
</dbReference>
<evidence type="ECO:0000313" key="1">
    <source>
        <dbReference type="Proteomes" id="UP000050741"/>
    </source>
</evidence>
<sequence>MSRFANTTVRVYNDAFTCSASFKRSLTCVNLEEGLYWHDGLRQSFYFIISARYERSRPRRSFCGMPLVRWRNWLAHDMADIHDHIEIVNAYRKAKARACTEYIDLTEEDPDRQEAIIDLTDEEEDYGVWKGVGSAEDPFVLNDEEEFVLVSPVVPNVNAPA</sequence>
<organism evidence="1 2">
    <name type="scientific">Globodera pallida</name>
    <name type="common">Potato cyst nematode worm</name>
    <name type="synonym">Heterodera pallida</name>
    <dbReference type="NCBI Taxonomy" id="36090"/>
    <lineage>
        <taxon>Eukaryota</taxon>
        <taxon>Metazoa</taxon>
        <taxon>Ecdysozoa</taxon>
        <taxon>Nematoda</taxon>
        <taxon>Chromadorea</taxon>
        <taxon>Rhabditida</taxon>
        <taxon>Tylenchina</taxon>
        <taxon>Tylenchomorpha</taxon>
        <taxon>Tylenchoidea</taxon>
        <taxon>Heteroderidae</taxon>
        <taxon>Heteroderinae</taxon>
        <taxon>Globodera</taxon>
    </lineage>
</organism>
<name>A0A183CS78_GLOPA</name>
<dbReference type="AlphaFoldDB" id="A0A183CS78"/>
<dbReference type="Proteomes" id="UP000050741">
    <property type="component" value="Unassembled WGS sequence"/>
</dbReference>
<protein>
    <submittedName>
        <fullName evidence="2">Uncharacterized protein</fullName>
    </submittedName>
</protein>